<dbReference type="STRING" id="1193518.BN13_720020"/>
<dbReference type="PANTHER" id="PTHR11808">
    <property type="entry name" value="TRANS-SULFURATION ENZYME FAMILY MEMBER"/>
    <property type="match status" value="1"/>
</dbReference>
<gene>
    <name evidence="11" type="ORF">BN13_720020</name>
</gene>
<evidence type="ECO:0000256" key="7">
    <source>
        <dbReference type="ARBA" id="ARBA00052699"/>
    </source>
</evidence>
<evidence type="ECO:0000313" key="12">
    <source>
        <dbReference type="Proteomes" id="UP000035720"/>
    </source>
</evidence>
<dbReference type="InterPro" id="IPR015422">
    <property type="entry name" value="PyrdxlP-dep_Trfase_small"/>
</dbReference>
<evidence type="ECO:0000256" key="5">
    <source>
        <dbReference type="ARBA" id="ARBA00047199"/>
    </source>
</evidence>
<comment type="caution">
    <text evidence="11">The sequence shown here is derived from an EMBL/GenBank/DDBJ whole genome shotgun (WGS) entry which is preliminary data.</text>
</comment>
<evidence type="ECO:0000256" key="2">
    <source>
        <dbReference type="ARBA" id="ARBA00009077"/>
    </source>
</evidence>
<evidence type="ECO:0000256" key="1">
    <source>
        <dbReference type="ARBA" id="ARBA00001933"/>
    </source>
</evidence>
<dbReference type="InterPro" id="IPR015424">
    <property type="entry name" value="PyrdxlP-dep_Trfase"/>
</dbReference>
<dbReference type="RefSeq" id="WP_048546996.1">
    <property type="nucleotide sequence ID" value="NZ_HF571038.1"/>
</dbReference>
<feature type="region of interest" description="Disordered" evidence="10">
    <location>
        <begin position="314"/>
        <end position="336"/>
    </location>
</feature>
<feature type="modified residue" description="N6-(pyridoxal phosphate)lysine" evidence="8">
    <location>
        <position position="196"/>
    </location>
</feature>
<dbReference type="FunFam" id="3.40.640.10:FF:000046">
    <property type="entry name" value="Cystathionine gamma-lyase"/>
    <property type="match status" value="1"/>
</dbReference>
<sequence length="364" mass="38010">MSPDDLSTLQPATLVVSGGRPDPTPGAPVAPPIVLTSTYAAGGDLIYARGGNPSWEPFEEILGALEGGSALLFSSGMAAIHAALRLVPVGSTIVAPAGPYNGVHQVLTLAHERGEFVVRWVDSSDTEATIAALDGADLLWIESPINPLLTLTDIAAVTAAAHERGAIVVCDNTFATPLNQRPLTDGVDVVVHSVTKYLSGHSDLILGACVTAATERGVAAHASLAETRHLEGAIPGAVEAWLAARGVRTLSVRMERATRNAAILAARLARHPQVAQIRYPGFGAMLAIEVAGDADAAQRACAATRLVSHSTSLGGVESQWERRRRHPNEPETTPPNLIRMSVGIEDIEDLWADVSAALDQAADA</sequence>
<dbReference type="GO" id="GO:0018826">
    <property type="term" value="F:methionine gamma-lyase activity"/>
    <property type="evidence" value="ECO:0007669"/>
    <property type="project" value="UniProtKB-EC"/>
</dbReference>
<dbReference type="Proteomes" id="UP000035720">
    <property type="component" value="Unassembled WGS sequence"/>
</dbReference>
<keyword evidence="3 8" id="KW-0663">Pyridoxal phosphate</keyword>
<keyword evidence="12" id="KW-1185">Reference proteome</keyword>
<keyword evidence="11" id="KW-0456">Lyase</keyword>
<evidence type="ECO:0000256" key="10">
    <source>
        <dbReference type="SAM" id="MobiDB-lite"/>
    </source>
</evidence>
<name>A0A077MAU5_9MICO</name>
<dbReference type="PANTHER" id="PTHR11808:SF15">
    <property type="entry name" value="CYSTATHIONINE GAMMA-LYASE"/>
    <property type="match status" value="1"/>
</dbReference>
<comment type="similarity">
    <text evidence="2 9">Belongs to the trans-sulfuration enzymes family.</text>
</comment>
<reference evidence="11 12" key="1">
    <citation type="journal article" date="2013" name="ISME J.">
        <title>A metabolic model for members of the genus Tetrasphaera involved in enhanced biological phosphorus removal.</title>
        <authorList>
            <person name="Kristiansen R."/>
            <person name="Nguyen H.T.T."/>
            <person name="Saunders A.M."/>
            <person name="Nielsen J.L."/>
            <person name="Wimmer R."/>
            <person name="Le V.Q."/>
            <person name="McIlroy S.J."/>
            <person name="Petrovski S."/>
            <person name="Seviour R.J."/>
            <person name="Calteau A."/>
            <person name="Nielsen K.L."/>
            <person name="Nielsen P.H."/>
        </authorList>
    </citation>
    <scope>NUCLEOTIDE SEQUENCE [LARGE SCALE GENOMIC DNA]</scope>
    <source>
        <strain evidence="11 12">Ben 74</strain>
    </source>
</reference>
<evidence type="ECO:0000256" key="9">
    <source>
        <dbReference type="RuleBase" id="RU362118"/>
    </source>
</evidence>
<dbReference type="Gene3D" id="3.40.640.10">
    <property type="entry name" value="Type I PLP-dependent aspartate aminotransferase-like (Major domain)"/>
    <property type="match status" value="1"/>
</dbReference>
<dbReference type="SUPFAM" id="SSF53383">
    <property type="entry name" value="PLP-dependent transferases"/>
    <property type="match status" value="1"/>
</dbReference>
<dbReference type="InterPro" id="IPR000277">
    <property type="entry name" value="Cys/Met-Metab_PyrdxlP-dep_enz"/>
</dbReference>
<dbReference type="EMBL" id="CAJC01000186">
    <property type="protein sequence ID" value="CCI54466.1"/>
    <property type="molecule type" value="Genomic_DNA"/>
</dbReference>
<evidence type="ECO:0000256" key="8">
    <source>
        <dbReference type="PIRSR" id="PIRSR001434-2"/>
    </source>
</evidence>
<dbReference type="Pfam" id="PF01053">
    <property type="entry name" value="Cys_Met_Meta_PP"/>
    <property type="match status" value="1"/>
</dbReference>
<dbReference type="GO" id="GO:0004123">
    <property type="term" value="F:cystathionine gamma-lyase activity"/>
    <property type="evidence" value="ECO:0007669"/>
    <property type="project" value="TreeGrafter"/>
</dbReference>
<dbReference type="GO" id="GO:0019346">
    <property type="term" value="P:transsulfuration"/>
    <property type="evidence" value="ECO:0007669"/>
    <property type="project" value="InterPro"/>
</dbReference>
<dbReference type="PIRSF" id="PIRSF001434">
    <property type="entry name" value="CGS"/>
    <property type="match status" value="1"/>
</dbReference>
<protein>
    <recommendedName>
        <fullName evidence="4">homocysteine desulfhydrase</fullName>
        <ecNumber evidence="4">4.4.1.2</ecNumber>
    </recommendedName>
    <alternativeName>
        <fullName evidence="5">Homocysteine desulfhydrase</fullName>
    </alternativeName>
</protein>
<evidence type="ECO:0000256" key="6">
    <source>
        <dbReference type="ARBA" id="ARBA00048780"/>
    </source>
</evidence>
<dbReference type="OrthoDB" id="9780685at2"/>
<dbReference type="GO" id="GO:0019343">
    <property type="term" value="P:cysteine biosynthetic process via cystathionine"/>
    <property type="evidence" value="ECO:0007669"/>
    <property type="project" value="TreeGrafter"/>
</dbReference>
<comment type="cofactor">
    <cofactor evidence="1 9">
        <name>pyridoxal 5'-phosphate</name>
        <dbReference type="ChEBI" id="CHEBI:597326"/>
    </cofactor>
</comment>
<comment type="catalytic activity">
    <reaction evidence="7">
        <text>L-methionine + H2O = methanethiol + 2-oxobutanoate + NH4(+)</text>
        <dbReference type="Rhea" id="RHEA:23800"/>
        <dbReference type="ChEBI" id="CHEBI:15377"/>
        <dbReference type="ChEBI" id="CHEBI:16007"/>
        <dbReference type="ChEBI" id="CHEBI:16763"/>
        <dbReference type="ChEBI" id="CHEBI:28938"/>
        <dbReference type="ChEBI" id="CHEBI:57844"/>
        <dbReference type="EC" id="4.4.1.11"/>
    </reaction>
    <physiologicalReaction direction="left-to-right" evidence="7">
        <dbReference type="Rhea" id="RHEA:23801"/>
    </physiologicalReaction>
</comment>
<dbReference type="EC" id="4.4.1.2" evidence="4"/>
<evidence type="ECO:0000313" key="11">
    <source>
        <dbReference type="EMBL" id="CCI54466.1"/>
    </source>
</evidence>
<organism evidence="11 12">
    <name type="scientific">Nostocoides jenkinsii Ben 74</name>
    <dbReference type="NCBI Taxonomy" id="1193518"/>
    <lineage>
        <taxon>Bacteria</taxon>
        <taxon>Bacillati</taxon>
        <taxon>Actinomycetota</taxon>
        <taxon>Actinomycetes</taxon>
        <taxon>Micrococcales</taxon>
        <taxon>Intrasporangiaceae</taxon>
        <taxon>Nostocoides</taxon>
    </lineage>
</organism>
<dbReference type="GO" id="GO:0047982">
    <property type="term" value="F:homocysteine desulfhydrase activity"/>
    <property type="evidence" value="ECO:0007669"/>
    <property type="project" value="UniProtKB-EC"/>
</dbReference>
<dbReference type="GO" id="GO:0005737">
    <property type="term" value="C:cytoplasm"/>
    <property type="evidence" value="ECO:0007669"/>
    <property type="project" value="TreeGrafter"/>
</dbReference>
<dbReference type="GO" id="GO:0003962">
    <property type="term" value="F:cystathionine gamma-synthase activity"/>
    <property type="evidence" value="ECO:0007669"/>
    <property type="project" value="TreeGrafter"/>
</dbReference>
<dbReference type="AlphaFoldDB" id="A0A077MAU5"/>
<dbReference type="InterPro" id="IPR015421">
    <property type="entry name" value="PyrdxlP-dep_Trfase_major"/>
</dbReference>
<evidence type="ECO:0000256" key="4">
    <source>
        <dbReference type="ARBA" id="ARBA00047175"/>
    </source>
</evidence>
<dbReference type="GO" id="GO:0030170">
    <property type="term" value="F:pyridoxal phosphate binding"/>
    <property type="evidence" value="ECO:0007669"/>
    <property type="project" value="InterPro"/>
</dbReference>
<comment type="catalytic activity">
    <reaction evidence="6">
        <text>L-homocysteine + H2O = 2-oxobutanoate + hydrogen sulfide + NH4(+) + H(+)</text>
        <dbReference type="Rhea" id="RHEA:14501"/>
        <dbReference type="ChEBI" id="CHEBI:15377"/>
        <dbReference type="ChEBI" id="CHEBI:15378"/>
        <dbReference type="ChEBI" id="CHEBI:16763"/>
        <dbReference type="ChEBI" id="CHEBI:28938"/>
        <dbReference type="ChEBI" id="CHEBI:29919"/>
        <dbReference type="ChEBI" id="CHEBI:58199"/>
        <dbReference type="EC" id="4.4.1.2"/>
    </reaction>
    <physiologicalReaction direction="left-to-right" evidence="6">
        <dbReference type="Rhea" id="RHEA:14502"/>
    </physiologicalReaction>
</comment>
<proteinExistence type="inferred from homology"/>
<evidence type="ECO:0000256" key="3">
    <source>
        <dbReference type="ARBA" id="ARBA00022898"/>
    </source>
</evidence>
<dbReference type="Gene3D" id="3.90.1150.10">
    <property type="entry name" value="Aspartate Aminotransferase, domain 1"/>
    <property type="match status" value="1"/>
</dbReference>
<accession>A0A077MAU5</accession>